<organism evidence="5 6">
    <name type="scientific">Leptospira idonii</name>
    <dbReference type="NCBI Taxonomy" id="1193500"/>
    <lineage>
        <taxon>Bacteria</taxon>
        <taxon>Pseudomonadati</taxon>
        <taxon>Spirochaetota</taxon>
        <taxon>Spirochaetia</taxon>
        <taxon>Leptospirales</taxon>
        <taxon>Leptospiraceae</taxon>
        <taxon>Leptospira</taxon>
    </lineage>
</organism>
<dbReference type="PROSITE" id="PS00194">
    <property type="entry name" value="THIOREDOXIN_1"/>
    <property type="match status" value="1"/>
</dbReference>
<dbReference type="Pfam" id="PF13899">
    <property type="entry name" value="Thioredoxin_7"/>
    <property type="match status" value="1"/>
</dbReference>
<evidence type="ECO:0000259" key="4">
    <source>
        <dbReference type="PROSITE" id="PS51352"/>
    </source>
</evidence>
<dbReference type="PROSITE" id="PS51352">
    <property type="entry name" value="THIOREDOXIN_2"/>
    <property type="match status" value="1"/>
</dbReference>
<dbReference type="OrthoDB" id="9811036at2"/>
<name>A0A4V3JXZ5_9LEPT</name>
<dbReference type="InterPro" id="IPR019734">
    <property type="entry name" value="TPR_rpt"/>
</dbReference>
<dbReference type="InterPro" id="IPR051099">
    <property type="entry name" value="AGR/TXD"/>
</dbReference>
<dbReference type="Gene3D" id="3.40.30.10">
    <property type="entry name" value="Glutaredoxin"/>
    <property type="match status" value="1"/>
</dbReference>
<proteinExistence type="predicted"/>
<comment type="caution">
    <text evidence="5">The sequence shown here is derived from an EMBL/GenBank/DDBJ whole genome shotgun (WGS) entry which is preliminary data.</text>
</comment>
<feature type="signal peptide" evidence="3">
    <location>
        <begin position="1"/>
        <end position="22"/>
    </location>
</feature>
<evidence type="ECO:0000256" key="1">
    <source>
        <dbReference type="ARBA" id="ARBA00022729"/>
    </source>
</evidence>
<sequence length="277" mass="31840">MRQFFSVLFCFATLSFVPSLLAETIWESSIKKGLERSKSENKPILIDLYADWCGYCKVLEKEIFPDKEVEKVLEGFVTVRLNGEEFPNLMQKYGIEGYPTILYIDQYSNFLTKITGLSTKKTILDTSQKVLASPDLEIVLKNELNRKPNSSSIQFRLGTYYYHKKDFENAKVYLKLAADSEIPKDKSVQEDALFNLSLIHVQMEDWKQSASSWKSFLDKYPKSKNSVTAELCYGLSLKEVGEKKLAKKILTEVRPRLDDPEDIHSVDEALEAIRKGF</sequence>
<dbReference type="InterPro" id="IPR036249">
    <property type="entry name" value="Thioredoxin-like_sf"/>
</dbReference>
<evidence type="ECO:0000313" key="5">
    <source>
        <dbReference type="EMBL" id="TGN19206.1"/>
    </source>
</evidence>
<accession>A0A4V3JXZ5</accession>
<evidence type="ECO:0000313" key="6">
    <source>
        <dbReference type="Proteomes" id="UP000298058"/>
    </source>
</evidence>
<dbReference type="SUPFAM" id="SSF52833">
    <property type="entry name" value="Thioredoxin-like"/>
    <property type="match status" value="1"/>
</dbReference>
<dbReference type="PANTHER" id="PTHR15337:SF11">
    <property type="entry name" value="THIOREDOXIN DOMAIN-CONTAINING PROTEIN"/>
    <property type="match status" value="1"/>
</dbReference>
<evidence type="ECO:0000256" key="3">
    <source>
        <dbReference type="SAM" id="SignalP"/>
    </source>
</evidence>
<reference evidence="5" key="1">
    <citation type="journal article" date="2019" name="PLoS Negl. Trop. Dis.">
        <title>Revisiting the worldwide diversity of Leptospira species in the environment.</title>
        <authorList>
            <person name="Vincent A.T."/>
            <person name="Schiettekatte O."/>
            <person name="Bourhy P."/>
            <person name="Veyrier F.J."/>
            <person name="Picardeau M."/>
        </authorList>
    </citation>
    <scope>NUCLEOTIDE SEQUENCE [LARGE SCALE GENOMIC DNA]</scope>
    <source>
        <strain evidence="5">201300427</strain>
    </source>
</reference>
<dbReference type="Proteomes" id="UP000298058">
    <property type="component" value="Unassembled WGS sequence"/>
</dbReference>
<keyword evidence="6" id="KW-1185">Reference proteome</keyword>
<dbReference type="InterPro" id="IPR013766">
    <property type="entry name" value="Thioredoxin_domain"/>
</dbReference>
<gene>
    <name evidence="5" type="ORF">EHS15_09815</name>
</gene>
<feature type="domain" description="Thioredoxin" evidence="4">
    <location>
        <begin position="11"/>
        <end position="132"/>
    </location>
</feature>
<protein>
    <submittedName>
        <fullName evidence="5">DUF3808 domain-containing protein</fullName>
    </submittedName>
</protein>
<dbReference type="InterPro" id="IPR011990">
    <property type="entry name" value="TPR-like_helical_dom_sf"/>
</dbReference>
<dbReference type="PANTHER" id="PTHR15337">
    <property type="entry name" value="ANTERIOR GRADIENT PROTEIN-RELATED"/>
    <property type="match status" value="1"/>
</dbReference>
<keyword evidence="1 3" id="KW-0732">Signal</keyword>
<feature type="chain" id="PRO_5020966380" evidence="3">
    <location>
        <begin position="23"/>
        <end position="277"/>
    </location>
</feature>
<dbReference type="EMBL" id="RQHW01000033">
    <property type="protein sequence ID" value="TGN19206.1"/>
    <property type="molecule type" value="Genomic_DNA"/>
</dbReference>
<dbReference type="Pfam" id="PF13174">
    <property type="entry name" value="TPR_6"/>
    <property type="match status" value="1"/>
</dbReference>
<evidence type="ECO:0000256" key="2">
    <source>
        <dbReference type="ARBA" id="ARBA00023284"/>
    </source>
</evidence>
<dbReference type="RefSeq" id="WP_135760391.1">
    <property type="nucleotide sequence ID" value="NZ_RQHW01000033.1"/>
</dbReference>
<dbReference type="SUPFAM" id="SSF48452">
    <property type="entry name" value="TPR-like"/>
    <property type="match status" value="1"/>
</dbReference>
<dbReference type="InterPro" id="IPR017937">
    <property type="entry name" value="Thioredoxin_CS"/>
</dbReference>
<dbReference type="GO" id="GO:0006950">
    <property type="term" value="P:response to stress"/>
    <property type="evidence" value="ECO:0007669"/>
    <property type="project" value="UniProtKB-ARBA"/>
</dbReference>
<dbReference type="Gene3D" id="1.25.40.10">
    <property type="entry name" value="Tetratricopeptide repeat domain"/>
    <property type="match status" value="1"/>
</dbReference>
<keyword evidence="2" id="KW-0676">Redox-active center</keyword>
<dbReference type="AlphaFoldDB" id="A0A4V3JXZ5"/>